<feature type="domain" description="Insertion element IS402-like" evidence="2">
    <location>
        <begin position="42"/>
        <end position="114"/>
    </location>
</feature>
<dbReference type="Pfam" id="PF01609">
    <property type="entry name" value="DDE_Tnp_1"/>
    <property type="match status" value="1"/>
</dbReference>
<reference evidence="3 4" key="1">
    <citation type="journal article" date="2019" name="Int. J. Syst. Evol. Microbiol.">
        <title>The Global Catalogue of Microorganisms (GCM) 10K type strain sequencing project: providing services to taxonomists for standard genome sequencing and annotation.</title>
        <authorList>
            <consortium name="The Broad Institute Genomics Platform"/>
            <consortium name="The Broad Institute Genome Sequencing Center for Infectious Disease"/>
            <person name="Wu L."/>
            <person name="Ma J."/>
        </authorList>
    </citation>
    <scope>NUCLEOTIDE SEQUENCE [LARGE SCALE GENOMIC DNA]</scope>
    <source>
        <strain evidence="3 4">JCM 3367</strain>
    </source>
</reference>
<proteinExistence type="predicted"/>
<evidence type="ECO:0000313" key="3">
    <source>
        <dbReference type="EMBL" id="GAA2526194.1"/>
    </source>
</evidence>
<dbReference type="Pfam" id="PF13340">
    <property type="entry name" value="DUF4096"/>
    <property type="match status" value="1"/>
</dbReference>
<organism evidence="3 4">
    <name type="scientific">Pilimelia columellifera subsp. columellifera</name>
    <dbReference type="NCBI Taxonomy" id="706583"/>
    <lineage>
        <taxon>Bacteria</taxon>
        <taxon>Bacillati</taxon>
        <taxon>Actinomycetota</taxon>
        <taxon>Actinomycetes</taxon>
        <taxon>Micromonosporales</taxon>
        <taxon>Micromonosporaceae</taxon>
        <taxon>Pilimelia</taxon>
    </lineage>
</organism>
<dbReference type="EMBL" id="BAAARY010000012">
    <property type="protein sequence ID" value="GAA2526194.1"/>
    <property type="molecule type" value="Genomic_DNA"/>
</dbReference>
<gene>
    <name evidence="3" type="ORF">GCM10010201_26110</name>
</gene>
<accession>A0ABN3NMB1</accession>
<comment type="caution">
    <text evidence="3">The sequence shown here is derived from an EMBL/GenBank/DDBJ whole genome shotgun (WGS) entry which is preliminary data.</text>
</comment>
<evidence type="ECO:0000259" key="2">
    <source>
        <dbReference type="Pfam" id="PF13340"/>
    </source>
</evidence>
<dbReference type="PANTHER" id="PTHR30007:SF0">
    <property type="entry name" value="TRANSPOSASE"/>
    <property type="match status" value="1"/>
</dbReference>
<evidence type="ECO:0008006" key="5">
    <source>
        <dbReference type="Google" id="ProtNLM"/>
    </source>
</evidence>
<evidence type="ECO:0000313" key="4">
    <source>
        <dbReference type="Proteomes" id="UP001499978"/>
    </source>
</evidence>
<dbReference type="InterPro" id="IPR025161">
    <property type="entry name" value="IS402-like_dom"/>
</dbReference>
<dbReference type="InterPro" id="IPR002559">
    <property type="entry name" value="Transposase_11"/>
</dbReference>
<name>A0ABN3NMB1_9ACTN</name>
<feature type="domain" description="Transposase IS4-like" evidence="1">
    <location>
        <begin position="131"/>
        <end position="196"/>
    </location>
</feature>
<keyword evidence="4" id="KW-1185">Reference proteome</keyword>
<sequence>MTTSPTAGPTVSVHLVAGVAAATTLGDHLPTARPRHYPSDTSDAEWTVIAPHVPAGTRRGRPIIYPRHDVVDAIRYLDRTGSQWDAPPADFPTPKLVYHYFKIWTADGALTRIHNHLREQVHEYAEGRHRKPTAAIIDSQSVPGAETVSQTQRGYDAGKKINRRKWHIAMDTCGLLLVVLITGAGVQDRNGAPPLL</sequence>
<dbReference type="PANTHER" id="PTHR30007">
    <property type="entry name" value="PHP DOMAIN PROTEIN"/>
    <property type="match status" value="1"/>
</dbReference>
<evidence type="ECO:0000259" key="1">
    <source>
        <dbReference type="Pfam" id="PF01609"/>
    </source>
</evidence>
<protein>
    <recommendedName>
        <fullName evidence="5">Transposase</fullName>
    </recommendedName>
</protein>
<dbReference type="Proteomes" id="UP001499978">
    <property type="component" value="Unassembled WGS sequence"/>
</dbReference>